<dbReference type="InterPro" id="IPR013325">
    <property type="entry name" value="RNA_pol_sigma_r2"/>
</dbReference>
<sequence>MNNPLSDKYSEEQNRTLVEKSLNGDRKAIEELIHLHQPFIYNVAWKMVHDPNDALDLTQETLLKVITKLSQFNFKSAFRTWLYRIVVNEFLQTKRRKGAQRFSSFEDYGAKLDSIPNPDLNEEEYITFQELSREMQVKCMSGMLMCLTREQRLIYIIGDTFGANHRIGAEIFDLTPPNFRVKLHRARKELYNFMNNKCGLVNQDNPCRCPKKTKALKKMGLLDENNLQFNISYKNKIALYVAPRYEETAQRFEEKYTELYREHPTKEDFSAETIVSEILNDDNLLKYFK</sequence>
<keyword evidence="1 5" id="KW-0805">Transcription regulation</keyword>
<dbReference type="GO" id="GO:0006352">
    <property type="term" value="P:DNA-templated transcription initiation"/>
    <property type="evidence" value="ECO:0007669"/>
    <property type="project" value="InterPro"/>
</dbReference>
<evidence type="ECO:0000259" key="6">
    <source>
        <dbReference type="Pfam" id="PF04542"/>
    </source>
</evidence>
<protein>
    <recommendedName>
        <fullName evidence="5">RNA polymerase sigma factor</fullName>
    </recommendedName>
</protein>
<dbReference type="SUPFAM" id="SSF88946">
    <property type="entry name" value="Sigma2 domain of RNA polymerase sigma factors"/>
    <property type="match status" value="1"/>
</dbReference>
<dbReference type="Gene3D" id="1.10.1740.10">
    <property type="match status" value="1"/>
</dbReference>
<dbReference type="EMBL" id="AAWS01000058">
    <property type="protein sequence ID" value="EAY24925.1"/>
    <property type="molecule type" value="Genomic_DNA"/>
</dbReference>
<dbReference type="eggNOG" id="COG1595">
    <property type="taxonomic scope" value="Bacteria"/>
</dbReference>
<feature type="domain" description="RNA polymerase sigma-70 region 2" evidence="6">
    <location>
        <begin position="32"/>
        <end position="98"/>
    </location>
</feature>
<keyword evidence="3 5" id="KW-0238">DNA-binding</keyword>
<name>A1ZXF7_MICM2</name>
<dbReference type="PANTHER" id="PTHR43133:SF8">
    <property type="entry name" value="RNA POLYMERASE SIGMA FACTOR HI_1459-RELATED"/>
    <property type="match status" value="1"/>
</dbReference>
<dbReference type="OrthoDB" id="9780326at2"/>
<dbReference type="Proteomes" id="UP000004095">
    <property type="component" value="Unassembled WGS sequence"/>
</dbReference>
<organism evidence="7 8">
    <name type="scientific">Microscilla marina ATCC 23134</name>
    <dbReference type="NCBI Taxonomy" id="313606"/>
    <lineage>
        <taxon>Bacteria</taxon>
        <taxon>Pseudomonadati</taxon>
        <taxon>Bacteroidota</taxon>
        <taxon>Cytophagia</taxon>
        <taxon>Cytophagales</taxon>
        <taxon>Microscillaceae</taxon>
        <taxon>Microscilla</taxon>
    </lineage>
</organism>
<evidence type="ECO:0000256" key="5">
    <source>
        <dbReference type="RuleBase" id="RU000716"/>
    </source>
</evidence>
<reference evidence="7 8" key="1">
    <citation type="submission" date="2007-01" db="EMBL/GenBank/DDBJ databases">
        <authorList>
            <person name="Haygood M."/>
            <person name="Podell S."/>
            <person name="Anderson C."/>
            <person name="Hopkinson B."/>
            <person name="Roe K."/>
            <person name="Barbeau K."/>
            <person name="Gaasterland T."/>
            <person name="Ferriera S."/>
            <person name="Johnson J."/>
            <person name="Kravitz S."/>
            <person name="Beeson K."/>
            <person name="Sutton G."/>
            <person name="Rogers Y.-H."/>
            <person name="Friedman R."/>
            <person name="Frazier M."/>
            <person name="Venter J.C."/>
        </authorList>
    </citation>
    <scope>NUCLEOTIDE SEQUENCE [LARGE SCALE GENOMIC DNA]</scope>
    <source>
        <strain evidence="7 8">ATCC 23134</strain>
    </source>
</reference>
<comment type="similarity">
    <text evidence="5">Belongs to the sigma-70 factor family. ECF subfamily.</text>
</comment>
<evidence type="ECO:0000256" key="3">
    <source>
        <dbReference type="ARBA" id="ARBA00023125"/>
    </source>
</evidence>
<dbReference type="InterPro" id="IPR000838">
    <property type="entry name" value="RNA_pol_sigma70_ECF_CS"/>
</dbReference>
<dbReference type="PANTHER" id="PTHR43133">
    <property type="entry name" value="RNA POLYMERASE ECF-TYPE SIGMA FACTO"/>
    <property type="match status" value="1"/>
</dbReference>
<keyword evidence="4 5" id="KW-0804">Transcription</keyword>
<evidence type="ECO:0000313" key="8">
    <source>
        <dbReference type="Proteomes" id="UP000004095"/>
    </source>
</evidence>
<dbReference type="GO" id="GO:0016987">
    <property type="term" value="F:sigma factor activity"/>
    <property type="evidence" value="ECO:0007669"/>
    <property type="project" value="UniProtKB-KW"/>
</dbReference>
<dbReference type="AlphaFoldDB" id="A1ZXF7"/>
<dbReference type="RefSeq" id="WP_002703849.1">
    <property type="nucleotide sequence ID" value="NZ_AAWS01000058.1"/>
</dbReference>
<dbReference type="InterPro" id="IPR007627">
    <property type="entry name" value="RNA_pol_sigma70_r2"/>
</dbReference>
<comment type="caution">
    <text evidence="7">The sequence shown here is derived from an EMBL/GenBank/DDBJ whole genome shotgun (WGS) entry which is preliminary data.</text>
</comment>
<dbReference type="InterPro" id="IPR039425">
    <property type="entry name" value="RNA_pol_sigma-70-like"/>
</dbReference>
<keyword evidence="8" id="KW-1185">Reference proteome</keyword>
<accession>A1ZXF7</accession>
<dbReference type="GO" id="GO:0003677">
    <property type="term" value="F:DNA binding"/>
    <property type="evidence" value="ECO:0007669"/>
    <property type="project" value="UniProtKB-KW"/>
</dbReference>
<gene>
    <name evidence="7" type="ORF">M23134_04964</name>
</gene>
<dbReference type="InterPro" id="IPR014284">
    <property type="entry name" value="RNA_pol_sigma-70_dom"/>
</dbReference>
<keyword evidence="2 5" id="KW-0731">Sigma factor</keyword>
<evidence type="ECO:0000313" key="7">
    <source>
        <dbReference type="EMBL" id="EAY24925.1"/>
    </source>
</evidence>
<dbReference type="NCBIfam" id="TIGR02937">
    <property type="entry name" value="sigma70-ECF"/>
    <property type="match status" value="1"/>
</dbReference>
<evidence type="ECO:0000256" key="1">
    <source>
        <dbReference type="ARBA" id="ARBA00023015"/>
    </source>
</evidence>
<evidence type="ECO:0000256" key="2">
    <source>
        <dbReference type="ARBA" id="ARBA00023082"/>
    </source>
</evidence>
<proteinExistence type="inferred from homology"/>
<dbReference type="Pfam" id="PF04542">
    <property type="entry name" value="Sigma70_r2"/>
    <property type="match status" value="1"/>
</dbReference>
<evidence type="ECO:0000256" key="4">
    <source>
        <dbReference type="ARBA" id="ARBA00023163"/>
    </source>
</evidence>
<dbReference type="PROSITE" id="PS01063">
    <property type="entry name" value="SIGMA70_ECF"/>
    <property type="match status" value="1"/>
</dbReference>